<accession>A0A9E7C6S2</accession>
<dbReference type="RefSeq" id="WP_259313126.1">
    <property type="nucleotide sequence ID" value="NZ_CP087164.1"/>
</dbReference>
<dbReference type="Proteomes" id="UP001162834">
    <property type="component" value="Chromosome"/>
</dbReference>
<dbReference type="InterPro" id="IPR036291">
    <property type="entry name" value="NAD(P)-bd_dom_sf"/>
</dbReference>
<dbReference type="Pfam" id="PF08240">
    <property type="entry name" value="ADH_N"/>
    <property type="match status" value="1"/>
</dbReference>
<dbReference type="InterPro" id="IPR020843">
    <property type="entry name" value="ER"/>
</dbReference>
<sequence length="342" mass="36873">MKAVRYHEYGSADVLRYEEVERPEPGPGEVRVRMAACGVNHFDVDLRAGISRWPLPLPHQLGVEFAGEVDAVGPGVEHLAVGDRVWPQHEVECGQCRHCRAGRPNLCDDAKMFSVQYLGGYAEYVVAPAHATHKLPDGLSYEAAAAGQVVFTTAWHMLINRGRLEPGQTVVVQAAGSGIGHAAVQIAALAGAHVIATAGAGHKLDRARELGADETINYNEESITERVLDMTDGEGADLFIEHVGGDLFMDSLKALRKDGALVTCGGHAGETPPIDIIELFRNEYRVIGSRIGTPAEMQLTMRLMGEGKLTPAIHAAIPLAEAPEAHRIIERREQTGKVVLVP</sequence>
<evidence type="ECO:0000313" key="3">
    <source>
        <dbReference type="EMBL" id="UGS39119.1"/>
    </source>
</evidence>
<keyword evidence="1" id="KW-0521">NADP</keyword>
<dbReference type="InterPro" id="IPR011032">
    <property type="entry name" value="GroES-like_sf"/>
</dbReference>
<dbReference type="Pfam" id="PF00107">
    <property type="entry name" value="ADH_zinc_N"/>
    <property type="match status" value="1"/>
</dbReference>
<dbReference type="InterPro" id="IPR013149">
    <property type="entry name" value="ADH-like_C"/>
</dbReference>
<dbReference type="InterPro" id="IPR013154">
    <property type="entry name" value="ADH-like_N"/>
</dbReference>
<dbReference type="SUPFAM" id="SSF51735">
    <property type="entry name" value="NAD(P)-binding Rossmann-fold domains"/>
    <property type="match status" value="1"/>
</dbReference>
<dbReference type="GO" id="GO:0004022">
    <property type="term" value="F:alcohol dehydrogenase (NAD+) activity"/>
    <property type="evidence" value="ECO:0007669"/>
    <property type="project" value="UniProtKB-EC"/>
</dbReference>
<dbReference type="PANTHER" id="PTHR44154:SF1">
    <property type="entry name" value="QUINONE OXIDOREDUCTASE"/>
    <property type="match status" value="1"/>
</dbReference>
<evidence type="ECO:0000313" key="4">
    <source>
        <dbReference type="Proteomes" id="UP001162834"/>
    </source>
</evidence>
<organism evidence="3 4">
    <name type="scientific">Capillimicrobium parvum</name>
    <dbReference type="NCBI Taxonomy" id="2884022"/>
    <lineage>
        <taxon>Bacteria</taxon>
        <taxon>Bacillati</taxon>
        <taxon>Actinomycetota</taxon>
        <taxon>Thermoleophilia</taxon>
        <taxon>Solirubrobacterales</taxon>
        <taxon>Capillimicrobiaceae</taxon>
        <taxon>Capillimicrobium</taxon>
    </lineage>
</organism>
<evidence type="ECO:0000256" key="1">
    <source>
        <dbReference type="ARBA" id="ARBA00022857"/>
    </source>
</evidence>
<keyword evidence="4" id="KW-1185">Reference proteome</keyword>
<feature type="domain" description="Enoyl reductase (ER)" evidence="2">
    <location>
        <begin position="10"/>
        <end position="340"/>
    </location>
</feature>
<dbReference type="InterPro" id="IPR051603">
    <property type="entry name" value="Zinc-ADH_QOR/CCCR"/>
</dbReference>
<name>A0A9E7C6S2_9ACTN</name>
<gene>
    <name evidence="3" type="ORF">DSM104329_05551</name>
</gene>
<dbReference type="PANTHER" id="PTHR44154">
    <property type="entry name" value="QUINONE OXIDOREDUCTASE"/>
    <property type="match status" value="1"/>
</dbReference>
<reference evidence="3" key="1">
    <citation type="journal article" date="2022" name="Int. J. Syst. Evol. Microbiol.">
        <title>Pseudomonas aegrilactucae sp. nov. and Pseudomonas morbosilactucae sp. nov., pathogens causing bacterial rot of lettuce in Japan.</title>
        <authorList>
            <person name="Sawada H."/>
            <person name="Fujikawa T."/>
            <person name="Satou M."/>
        </authorList>
    </citation>
    <scope>NUCLEOTIDE SEQUENCE</scope>
    <source>
        <strain evidence="3">0166_1</strain>
    </source>
</reference>
<dbReference type="Gene3D" id="3.90.180.10">
    <property type="entry name" value="Medium-chain alcohol dehydrogenases, catalytic domain"/>
    <property type="match status" value="1"/>
</dbReference>
<dbReference type="EC" id="1.1.1.1" evidence="3"/>
<keyword evidence="3" id="KW-0560">Oxidoreductase</keyword>
<proteinExistence type="predicted"/>
<dbReference type="AlphaFoldDB" id="A0A9E7C6S2"/>
<evidence type="ECO:0000259" key="2">
    <source>
        <dbReference type="SMART" id="SM00829"/>
    </source>
</evidence>
<dbReference type="EMBL" id="CP087164">
    <property type="protein sequence ID" value="UGS39119.1"/>
    <property type="molecule type" value="Genomic_DNA"/>
</dbReference>
<dbReference type="SUPFAM" id="SSF50129">
    <property type="entry name" value="GroES-like"/>
    <property type="match status" value="1"/>
</dbReference>
<protein>
    <submittedName>
        <fullName evidence="3">Alcohol dehydrogenase</fullName>
        <ecNumber evidence="3">1.1.1.1</ecNumber>
    </submittedName>
</protein>
<dbReference type="SMART" id="SM00829">
    <property type="entry name" value="PKS_ER"/>
    <property type="match status" value="1"/>
</dbReference>
<dbReference type="KEGG" id="sbae:DSM104329_05551"/>